<accession>A0A0H3DJM5</accession>
<dbReference type="HOGENOM" id="CLU_057517_1_0_11"/>
<keyword evidence="2" id="KW-0732">Signal</keyword>
<dbReference type="KEGG" id="amd:AMED_8179"/>
<evidence type="ECO:0008006" key="5">
    <source>
        <dbReference type="Google" id="ProtNLM"/>
    </source>
</evidence>
<evidence type="ECO:0000256" key="1">
    <source>
        <dbReference type="SAM" id="MobiDB-lite"/>
    </source>
</evidence>
<evidence type="ECO:0000313" key="3">
    <source>
        <dbReference type="EMBL" id="ADJ49879.1"/>
    </source>
</evidence>
<dbReference type="GeneID" id="92875791"/>
<dbReference type="EMBL" id="CP002000">
    <property type="protein sequence ID" value="ADJ49879.1"/>
    <property type="molecule type" value="Genomic_DNA"/>
</dbReference>
<dbReference type="PATRIC" id="fig|749927.5.peg.8500"/>
<evidence type="ECO:0000256" key="2">
    <source>
        <dbReference type="SAM" id="SignalP"/>
    </source>
</evidence>
<dbReference type="PROSITE" id="PS51257">
    <property type="entry name" value="PROKAR_LIPOPROTEIN"/>
    <property type="match status" value="1"/>
</dbReference>
<organism evidence="3 4">
    <name type="scientific">Amycolatopsis mediterranei (strain U-32)</name>
    <dbReference type="NCBI Taxonomy" id="749927"/>
    <lineage>
        <taxon>Bacteria</taxon>
        <taxon>Bacillati</taxon>
        <taxon>Actinomycetota</taxon>
        <taxon>Actinomycetes</taxon>
        <taxon>Pseudonocardiales</taxon>
        <taxon>Pseudonocardiaceae</taxon>
        <taxon>Amycolatopsis</taxon>
    </lineage>
</organism>
<protein>
    <recommendedName>
        <fullName evidence="5">Lipoprotein</fullName>
    </recommendedName>
</protein>
<sequence length="303" mass="31588">MVTSGRLPRRAAGFVAAAVTMAALTGCSTAPAVTSGFDAADLDAALGKVPADLSAVHGLDLPLDPSLLTPVEELEVVKARNTLMERCLAGHGLAFTFPAVDPVRDAAKPRRYGLVDAGEAAAYGYRDPAIFTARGAGATAPQPPPEVVSVITGTHAGEVGGHDVPAGGCAGEADRTLATDGKPGQEPVSFALSGRSHEIARTAPPVTAAAEAWSRCMAAAGFRYARPDAAINDPAFAVGRPSPHEIAVATQDVRCKESVEWVRTWVGVERAGQDVLVRQHPTDLRREREHKQQQLAVAREVNG</sequence>
<name>A0A0H3DJM5_AMYMU</name>
<gene>
    <name evidence="3" type="ordered locus">AMED_8179</name>
</gene>
<dbReference type="OrthoDB" id="4800194at2"/>
<proteinExistence type="predicted"/>
<evidence type="ECO:0000313" key="4">
    <source>
        <dbReference type="Proteomes" id="UP000000328"/>
    </source>
</evidence>
<dbReference type="RefSeq" id="WP_013229910.1">
    <property type="nucleotide sequence ID" value="NC_014318.1"/>
</dbReference>
<feature type="signal peptide" evidence="2">
    <location>
        <begin position="1"/>
        <end position="32"/>
    </location>
</feature>
<dbReference type="Proteomes" id="UP000000328">
    <property type="component" value="Chromosome"/>
</dbReference>
<dbReference type="AlphaFoldDB" id="A0A0H3DJM5"/>
<dbReference type="eggNOG" id="ENOG50332CB">
    <property type="taxonomic scope" value="Bacteria"/>
</dbReference>
<reference evidence="3 4" key="1">
    <citation type="journal article" date="2010" name="Cell Res.">
        <title>Complete genome sequence of the rifamycin SV-producing Amycolatopsis mediterranei U32 revealed its genetic characteristics in phylogeny and metabolism.</title>
        <authorList>
            <person name="Zhao W."/>
            <person name="Zhong Y."/>
            <person name="Yuan H."/>
            <person name="Wang J."/>
            <person name="Zheng H."/>
            <person name="Wang Y."/>
            <person name="Cen X."/>
            <person name="Xu F."/>
            <person name="Bai J."/>
            <person name="Han X."/>
            <person name="Lu G."/>
            <person name="Zhu Y."/>
            <person name="Shao Z."/>
            <person name="Yan H."/>
            <person name="Li C."/>
            <person name="Peng N."/>
            <person name="Zhang Z."/>
            <person name="Zhang Y."/>
            <person name="Lin W."/>
            <person name="Fan Y."/>
            <person name="Qin Z."/>
            <person name="Hu Y."/>
            <person name="Zhu B."/>
            <person name="Wang S."/>
            <person name="Ding X."/>
            <person name="Zhao G.P."/>
        </authorList>
    </citation>
    <scope>NUCLEOTIDE SEQUENCE [LARGE SCALE GENOMIC DNA]</scope>
    <source>
        <strain evidence="4">U-32</strain>
    </source>
</reference>
<feature type="chain" id="PRO_5002607705" description="Lipoprotein" evidence="2">
    <location>
        <begin position="33"/>
        <end position="303"/>
    </location>
</feature>
<feature type="region of interest" description="Disordered" evidence="1">
    <location>
        <begin position="284"/>
        <end position="303"/>
    </location>
</feature>